<reference evidence="1 2" key="1">
    <citation type="submission" date="2024-07" db="EMBL/GenBank/DDBJ databases">
        <title>Section-level genome sequencing and comparative genomics of Aspergillus sections Usti and Cavernicolus.</title>
        <authorList>
            <consortium name="Lawrence Berkeley National Laboratory"/>
            <person name="Nybo J.L."/>
            <person name="Vesth T.C."/>
            <person name="Theobald S."/>
            <person name="Frisvad J.C."/>
            <person name="Larsen T.O."/>
            <person name="Kjaerboelling I."/>
            <person name="Rothschild-Mancinelli K."/>
            <person name="Lyhne E.K."/>
            <person name="Kogle M.E."/>
            <person name="Barry K."/>
            <person name="Clum A."/>
            <person name="Na H."/>
            <person name="Ledsgaard L."/>
            <person name="Lin J."/>
            <person name="Lipzen A."/>
            <person name="Kuo A."/>
            <person name="Riley R."/>
            <person name="Mondo S."/>
            <person name="Labutti K."/>
            <person name="Haridas S."/>
            <person name="Pangalinan J."/>
            <person name="Salamov A.A."/>
            <person name="Simmons B.A."/>
            <person name="Magnuson J.K."/>
            <person name="Chen J."/>
            <person name="Drula E."/>
            <person name="Henrissat B."/>
            <person name="Wiebenga A."/>
            <person name="Lubbers R.J."/>
            <person name="Gomes A.C."/>
            <person name="Macurrencykelacurrency M.R."/>
            <person name="Stajich J."/>
            <person name="Grigoriev I.V."/>
            <person name="Mortensen U.H."/>
            <person name="De Vries R.P."/>
            <person name="Baker S.E."/>
            <person name="Andersen M.R."/>
        </authorList>
    </citation>
    <scope>NUCLEOTIDE SEQUENCE [LARGE SCALE GENOMIC DNA]</scope>
    <source>
        <strain evidence="1 2">CBS 449.75</strain>
    </source>
</reference>
<name>A0ABR4M0A8_9EURO</name>
<gene>
    <name evidence="1" type="ORF">BJX67DRAFT_348478</name>
</gene>
<accession>A0ABR4M0A8</accession>
<keyword evidence="2" id="KW-1185">Reference proteome</keyword>
<evidence type="ECO:0000313" key="2">
    <source>
        <dbReference type="Proteomes" id="UP001610432"/>
    </source>
</evidence>
<proteinExistence type="predicted"/>
<organism evidence="1 2">
    <name type="scientific">Aspergillus lucknowensis</name>
    <dbReference type="NCBI Taxonomy" id="176173"/>
    <lineage>
        <taxon>Eukaryota</taxon>
        <taxon>Fungi</taxon>
        <taxon>Dikarya</taxon>
        <taxon>Ascomycota</taxon>
        <taxon>Pezizomycotina</taxon>
        <taxon>Eurotiomycetes</taxon>
        <taxon>Eurotiomycetidae</taxon>
        <taxon>Eurotiales</taxon>
        <taxon>Aspergillaceae</taxon>
        <taxon>Aspergillus</taxon>
        <taxon>Aspergillus subgen. Nidulantes</taxon>
    </lineage>
</organism>
<comment type="caution">
    <text evidence="1">The sequence shown here is derived from an EMBL/GenBank/DDBJ whole genome shotgun (WGS) entry which is preliminary data.</text>
</comment>
<sequence>MEGIAALLAQHSHRICRVQHLRLAVKSSPTRSSAELQALVNLPQSLALFSIRWDHNLDDGEPAPEISVADVWDALQKHRESLEQLAVLYNAHELDEPTPGHFGSLQTFPYLKRLDIQLEVLLDGMTTERLAPFRLKDTIPDSLDCLFLYPGWVYEVGANFLATELQAMVAGRSRPLKVLALDGALAFPYNCEETGGFVDMPPANSGPYSRLWTLCKQAGTQLHVSAGCNDSSIYGRCEFHEGGTCGWVWRKTWTIRGDGIRRSSTRVERLPKPVPWENQIKTRTMALHAVPFTDHMGNEAFMVFKNGIDTEFSTLPPLFPFAVYFSHPGAIPSPDESDLVGLFIDIREGGLSSDFHFRLDVYFLPGASEVDCKTHYLAERASRADYETIIREFEDRTLQLSGQGVSCDSSHAQTTTRLPGMARSHPGLEPYRGLLLLCAQPVWRDGAERISCVLFDKLAVEDTTNEGEGDVHNDAYHNAPESTTRSFRIAYDSPKSGDDDEETIGRWLRHSTKDIQSAHEYEDLHSMAAGMGWTSW</sequence>
<dbReference type="GeneID" id="98143730"/>
<dbReference type="RefSeq" id="XP_070887986.1">
    <property type="nucleotide sequence ID" value="XM_071028658.1"/>
</dbReference>
<dbReference type="EMBL" id="JBFXLQ010000011">
    <property type="protein sequence ID" value="KAL2869007.1"/>
    <property type="molecule type" value="Genomic_DNA"/>
</dbReference>
<protein>
    <submittedName>
        <fullName evidence="1">Uncharacterized protein</fullName>
    </submittedName>
</protein>
<evidence type="ECO:0000313" key="1">
    <source>
        <dbReference type="EMBL" id="KAL2869007.1"/>
    </source>
</evidence>
<dbReference type="Proteomes" id="UP001610432">
    <property type="component" value="Unassembled WGS sequence"/>
</dbReference>